<dbReference type="SUPFAM" id="SSF53474">
    <property type="entry name" value="alpha/beta-Hydrolases"/>
    <property type="match status" value="1"/>
</dbReference>
<name>A0A383E918_9ZZZZ</name>
<accession>A0A383E918</accession>
<feature type="non-terminal residue" evidence="1">
    <location>
        <position position="32"/>
    </location>
</feature>
<organism evidence="1">
    <name type="scientific">marine metagenome</name>
    <dbReference type="NCBI Taxonomy" id="408172"/>
    <lineage>
        <taxon>unclassified sequences</taxon>
        <taxon>metagenomes</taxon>
        <taxon>ecological metagenomes</taxon>
    </lineage>
</organism>
<gene>
    <name evidence="1" type="ORF">METZ01_LOCUS506055</name>
</gene>
<dbReference type="AlphaFoldDB" id="A0A383E918"/>
<proteinExistence type="predicted"/>
<reference evidence="1" key="1">
    <citation type="submission" date="2018-05" db="EMBL/GenBank/DDBJ databases">
        <authorList>
            <person name="Lanie J.A."/>
            <person name="Ng W.-L."/>
            <person name="Kazmierczak K.M."/>
            <person name="Andrzejewski T.M."/>
            <person name="Davidsen T.M."/>
            <person name="Wayne K.J."/>
            <person name="Tettelin H."/>
            <person name="Glass J.I."/>
            <person name="Rusch D."/>
            <person name="Podicherti R."/>
            <person name="Tsui H.-C.T."/>
            <person name="Winkler M.E."/>
        </authorList>
    </citation>
    <scope>NUCLEOTIDE SEQUENCE</scope>
</reference>
<dbReference type="InterPro" id="IPR029058">
    <property type="entry name" value="AB_hydrolase_fold"/>
</dbReference>
<sequence length="32" mass="3424">VGEEVILFLHGVGGGAESWAGQLKQFSQNYMA</sequence>
<dbReference type="EMBL" id="UINC01223845">
    <property type="protein sequence ID" value="SVE53201.1"/>
    <property type="molecule type" value="Genomic_DNA"/>
</dbReference>
<protein>
    <submittedName>
        <fullName evidence="1">Uncharacterized protein</fullName>
    </submittedName>
</protein>
<evidence type="ECO:0000313" key="1">
    <source>
        <dbReference type="EMBL" id="SVE53201.1"/>
    </source>
</evidence>
<feature type="non-terminal residue" evidence="1">
    <location>
        <position position="1"/>
    </location>
</feature>